<dbReference type="InterPro" id="IPR036397">
    <property type="entry name" value="RNaseH_sf"/>
</dbReference>
<evidence type="ECO:0000313" key="2">
    <source>
        <dbReference type="EMBL" id="KAJ1173983.1"/>
    </source>
</evidence>
<dbReference type="Gene3D" id="3.30.420.10">
    <property type="entry name" value="Ribonuclease H-like superfamily/Ribonuclease H"/>
    <property type="match status" value="1"/>
</dbReference>
<accession>A0AAV7TC16</accession>
<dbReference type="AlphaFoldDB" id="A0AAV7TC16"/>
<proteinExistence type="predicted"/>
<dbReference type="EMBL" id="JANPWB010000007">
    <property type="protein sequence ID" value="KAJ1173983.1"/>
    <property type="molecule type" value="Genomic_DNA"/>
</dbReference>
<dbReference type="PROSITE" id="PS50994">
    <property type="entry name" value="INTEGRASE"/>
    <property type="match status" value="1"/>
</dbReference>
<dbReference type="PANTHER" id="PTHR37984">
    <property type="entry name" value="PROTEIN CBG26694"/>
    <property type="match status" value="1"/>
</dbReference>
<dbReference type="Proteomes" id="UP001066276">
    <property type="component" value="Chromosome 4_1"/>
</dbReference>
<dbReference type="InterPro" id="IPR050951">
    <property type="entry name" value="Retrovirus_Pol_polyprotein"/>
</dbReference>
<comment type="caution">
    <text evidence="2">The sequence shown here is derived from an EMBL/GenBank/DDBJ whole genome shotgun (WGS) entry which is preliminary data.</text>
</comment>
<dbReference type="PANTHER" id="PTHR37984:SF11">
    <property type="entry name" value="INTEGRASE CATALYTIC DOMAIN-CONTAINING PROTEIN"/>
    <property type="match status" value="1"/>
</dbReference>
<organism evidence="2 3">
    <name type="scientific">Pleurodeles waltl</name>
    <name type="common">Iberian ribbed newt</name>
    <dbReference type="NCBI Taxonomy" id="8319"/>
    <lineage>
        <taxon>Eukaryota</taxon>
        <taxon>Metazoa</taxon>
        <taxon>Chordata</taxon>
        <taxon>Craniata</taxon>
        <taxon>Vertebrata</taxon>
        <taxon>Euteleostomi</taxon>
        <taxon>Amphibia</taxon>
        <taxon>Batrachia</taxon>
        <taxon>Caudata</taxon>
        <taxon>Salamandroidea</taxon>
        <taxon>Salamandridae</taxon>
        <taxon>Pleurodelinae</taxon>
        <taxon>Pleurodeles</taxon>
    </lineage>
</organism>
<dbReference type="InterPro" id="IPR001584">
    <property type="entry name" value="Integrase_cat-core"/>
</dbReference>
<evidence type="ECO:0000313" key="3">
    <source>
        <dbReference type="Proteomes" id="UP001066276"/>
    </source>
</evidence>
<keyword evidence="3" id="KW-1185">Reference proteome</keyword>
<dbReference type="GO" id="GO:0003676">
    <property type="term" value="F:nucleic acid binding"/>
    <property type="evidence" value="ECO:0007669"/>
    <property type="project" value="InterPro"/>
</dbReference>
<feature type="domain" description="Integrase catalytic" evidence="1">
    <location>
        <begin position="26"/>
        <end position="101"/>
    </location>
</feature>
<dbReference type="GO" id="GO:0015074">
    <property type="term" value="P:DNA integration"/>
    <property type="evidence" value="ECO:0007669"/>
    <property type="project" value="InterPro"/>
</dbReference>
<protein>
    <recommendedName>
        <fullName evidence="1">Integrase catalytic domain-containing protein</fullName>
    </recommendedName>
</protein>
<reference evidence="2" key="1">
    <citation type="journal article" date="2022" name="bioRxiv">
        <title>Sequencing and chromosome-scale assembly of the giantPleurodeles waltlgenome.</title>
        <authorList>
            <person name="Brown T."/>
            <person name="Elewa A."/>
            <person name="Iarovenko S."/>
            <person name="Subramanian E."/>
            <person name="Araus A.J."/>
            <person name="Petzold A."/>
            <person name="Susuki M."/>
            <person name="Suzuki K.-i.T."/>
            <person name="Hayashi T."/>
            <person name="Toyoda A."/>
            <person name="Oliveira C."/>
            <person name="Osipova E."/>
            <person name="Leigh N.D."/>
            <person name="Simon A."/>
            <person name="Yun M.H."/>
        </authorList>
    </citation>
    <scope>NUCLEOTIDE SEQUENCE</scope>
    <source>
        <strain evidence="2">20211129_DDA</strain>
        <tissue evidence="2">Liver</tissue>
    </source>
</reference>
<dbReference type="SUPFAM" id="SSF53098">
    <property type="entry name" value="Ribonuclease H-like"/>
    <property type="match status" value="1"/>
</dbReference>
<sequence length="101" mass="11296">MLSGLCNTVMYVKPLVLDDPPAPIITEPIPSAPWHRTSVDLGILVDGRHMLVVIDNFSKYQEVEVLESTMTEQTMPRIEKILATHGLIQELRTENGPPFLS</sequence>
<name>A0AAV7TC16_PLEWA</name>
<gene>
    <name evidence="2" type="ORF">NDU88_005807</name>
</gene>
<dbReference type="InterPro" id="IPR012337">
    <property type="entry name" value="RNaseH-like_sf"/>
</dbReference>
<evidence type="ECO:0000259" key="1">
    <source>
        <dbReference type="PROSITE" id="PS50994"/>
    </source>
</evidence>